<sequence length="93" mass="10462">MRTRYMESMICPNSRASLNQIWFILHYKNTKKCGGPRHDEHVGPTRTPPRGVPSPPPITPQVSNKPQNITIETSTPDNTARNPPESSITQKLN</sequence>
<comment type="caution">
    <text evidence="2">The sequence shown here is derived from an EMBL/GenBank/DDBJ whole genome shotgun (WGS) entry which is preliminary data.</text>
</comment>
<accession>A0AAN9QLK5</accession>
<evidence type="ECO:0000313" key="2">
    <source>
        <dbReference type="EMBL" id="KAK7340129.1"/>
    </source>
</evidence>
<reference evidence="2 3" key="1">
    <citation type="submission" date="2024-01" db="EMBL/GenBank/DDBJ databases">
        <title>The genomes of 5 underutilized Papilionoideae crops provide insights into root nodulation and disease resistanc.</title>
        <authorList>
            <person name="Jiang F."/>
        </authorList>
    </citation>
    <scope>NUCLEOTIDE SEQUENCE [LARGE SCALE GENOMIC DNA]</scope>
    <source>
        <strain evidence="2">LVBAO_FW01</strain>
        <tissue evidence="2">Leaves</tissue>
    </source>
</reference>
<feature type="compositionally biased region" description="Pro residues" evidence="1">
    <location>
        <begin position="46"/>
        <end position="59"/>
    </location>
</feature>
<organism evidence="2 3">
    <name type="scientific">Canavalia gladiata</name>
    <name type="common">Sword bean</name>
    <name type="synonym">Dolichos gladiatus</name>
    <dbReference type="NCBI Taxonomy" id="3824"/>
    <lineage>
        <taxon>Eukaryota</taxon>
        <taxon>Viridiplantae</taxon>
        <taxon>Streptophyta</taxon>
        <taxon>Embryophyta</taxon>
        <taxon>Tracheophyta</taxon>
        <taxon>Spermatophyta</taxon>
        <taxon>Magnoliopsida</taxon>
        <taxon>eudicotyledons</taxon>
        <taxon>Gunneridae</taxon>
        <taxon>Pentapetalae</taxon>
        <taxon>rosids</taxon>
        <taxon>fabids</taxon>
        <taxon>Fabales</taxon>
        <taxon>Fabaceae</taxon>
        <taxon>Papilionoideae</taxon>
        <taxon>50 kb inversion clade</taxon>
        <taxon>NPAAA clade</taxon>
        <taxon>indigoferoid/millettioid clade</taxon>
        <taxon>Phaseoleae</taxon>
        <taxon>Canavalia</taxon>
    </lineage>
</organism>
<gene>
    <name evidence="2" type="ORF">VNO77_20823</name>
</gene>
<dbReference type="Proteomes" id="UP001367508">
    <property type="component" value="Unassembled WGS sequence"/>
</dbReference>
<name>A0AAN9QLK5_CANGL</name>
<protein>
    <submittedName>
        <fullName evidence="2">Uncharacterized protein</fullName>
    </submittedName>
</protein>
<dbReference type="EMBL" id="JAYMYQ010000004">
    <property type="protein sequence ID" value="KAK7340129.1"/>
    <property type="molecule type" value="Genomic_DNA"/>
</dbReference>
<keyword evidence="3" id="KW-1185">Reference proteome</keyword>
<evidence type="ECO:0000256" key="1">
    <source>
        <dbReference type="SAM" id="MobiDB-lite"/>
    </source>
</evidence>
<feature type="region of interest" description="Disordered" evidence="1">
    <location>
        <begin position="32"/>
        <end position="93"/>
    </location>
</feature>
<dbReference type="AlphaFoldDB" id="A0AAN9QLK5"/>
<proteinExistence type="predicted"/>
<evidence type="ECO:0000313" key="3">
    <source>
        <dbReference type="Proteomes" id="UP001367508"/>
    </source>
</evidence>
<feature type="compositionally biased region" description="Polar residues" evidence="1">
    <location>
        <begin position="61"/>
        <end position="93"/>
    </location>
</feature>